<feature type="domain" description="UspA" evidence="2">
    <location>
        <begin position="1"/>
        <end position="146"/>
    </location>
</feature>
<dbReference type="PANTHER" id="PTHR46268">
    <property type="entry name" value="STRESS RESPONSE PROTEIN NHAX"/>
    <property type="match status" value="1"/>
</dbReference>
<organism evidence="3 4">
    <name type="scientific">Lacinutrix gracilariae</name>
    <dbReference type="NCBI Taxonomy" id="1747198"/>
    <lineage>
        <taxon>Bacteria</taxon>
        <taxon>Pseudomonadati</taxon>
        <taxon>Bacteroidota</taxon>
        <taxon>Flavobacteriia</taxon>
        <taxon>Flavobacteriales</taxon>
        <taxon>Flavobacteriaceae</taxon>
        <taxon>Lacinutrix</taxon>
    </lineage>
</organism>
<dbReference type="PRINTS" id="PR01438">
    <property type="entry name" value="UNVRSLSTRESS"/>
</dbReference>
<gene>
    <name evidence="3" type="ORF">ACFSSB_08045</name>
</gene>
<reference evidence="4" key="1">
    <citation type="journal article" date="2019" name="Int. J. Syst. Evol. Microbiol.">
        <title>The Global Catalogue of Microorganisms (GCM) 10K type strain sequencing project: providing services to taxonomists for standard genome sequencing and annotation.</title>
        <authorList>
            <consortium name="The Broad Institute Genomics Platform"/>
            <consortium name="The Broad Institute Genome Sequencing Center for Infectious Disease"/>
            <person name="Wu L."/>
            <person name="Ma J."/>
        </authorList>
    </citation>
    <scope>NUCLEOTIDE SEQUENCE [LARGE SCALE GENOMIC DNA]</scope>
    <source>
        <strain evidence="4">KCTC 42808</strain>
    </source>
</reference>
<dbReference type="InterPro" id="IPR006015">
    <property type="entry name" value="Universal_stress_UspA"/>
</dbReference>
<dbReference type="InterPro" id="IPR014729">
    <property type="entry name" value="Rossmann-like_a/b/a_fold"/>
</dbReference>
<keyword evidence="4" id="KW-1185">Reference proteome</keyword>
<name>A0ABW5K0G0_9FLAO</name>
<dbReference type="PANTHER" id="PTHR46268:SF6">
    <property type="entry name" value="UNIVERSAL STRESS PROTEIN UP12"/>
    <property type="match status" value="1"/>
</dbReference>
<comment type="similarity">
    <text evidence="1">Belongs to the universal stress protein A family.</text>
</comment>
<dbReference type="InterPro" id="IPR006016">
    <property type="entry name" value="UspA"/>
</dbReference>
<dbReference type="SUPFAM" id="SSF52402">
    <property type="entry name" value="Adenine nucleotide alpha hydrolases-like"/>
    <property type="match status" value="2"/>
</dbReference>
<dbReference type="CDD" id="cd00293">
    <property type="entry name" value="USP-like"/>
    <property type="match status" value="1"/>
</dbReference>
<evidence type="ECO:0000259" key="2">
    <source>
        <dbReference type="Pfam" id="PF00582"/>
    </source>
</evidence>
<dbReference type="EMBL" id="JBHULM010000011">
    <property type="protein sequence ID" value="MFD2542266.1"/>
    <property type="molecule type" value="Genomic_DNA"/>
</dbReference>
<dbReference type="RefSeq" id="WP_379902975.1">
    <property type="nucleotide sequence ID" value="NZ_JBHULM010000011.1"/>
</dbReference>
<evidence type="ECO:0000313" key="4">
    <source>
        <dbReference type="Proteomes" id="UP001597467"/>
    </source>
</evidence>
<proteinExistence type="inferred from homology"/>
<accession>A0ABW5K0G0</accession>
<dbReference type="Gene3D" id="3.40.50.620">
    <property type="entry name" value="HUPs"/>
    <property type="match status" value="2"/>
</dbReference>
<dbReference type="Pfam" id="PF00582">
    <property type="entry name" value="Usp"/>
    <property type="match status" value="1"/>
</dbReference>
<protein>
    <submittedName>
        <fullName evidence="3">Universal stress protein</fullName>
    </submittedName>
</protein>
<dbReference type="Proteomes" id="UP001597467">
    <property type="component" value="Unassembled WGS sequence"/>
</dbReference>
<evidence type="ECO:0000313" key="3">
    <source>
        <dbReference type="EMBL" id="MFD2542266.1"/>
    </source>
</evidence>
<comment type="caution">
    <text evidence="3">The sequence shown here is derived from an EMBL/GenBank/DDBJ whole genome shotgun (WGS) entry which is preliminary data.</text>
</comment>
<sequence length="280" mass="32056">MKKILLPTDFSENAMNAITYALKLFTHEECTFYILNTYTPIIYQAEYLQLSTAQFGLLDTAKDISLKGLATVKESIDKKFINPKHTIKTISVFNNLIPEMESLIERENIDLVIMGTQGASNIQGVLFGSNTVHVFKNIKAPVLAVPSAFEFEPLHQILFPSDYEVNFQEEQIMTLVSLAAKYHANVNVLHVNYGEELSEKQQKNKQKLETYFNHVSHLFHDIKNNNVVDAINDFQKKTNVNLLVMINNKHSFFENLFFQSKINQIGFHLNIPFLVIPSKL</sequence>
<evidence type="ECO:0000256" key="1">
    <source>
        <dbReference type="ARBA" id="ARBA00008791"/>
    </source>
</evidence>